<feature type="region of interest" description="Disordered" evidence="1">
    <location>
        <begin position="35"/>
        <end position="65"/>
    </location>
</feature>
<name>A0A448XQN5_9PLAT</name>
<reference evidence="2" key="1">
    <citation type="submission" date="2018-11" db="EMBL/GenBank/DDBJ databases">
        <authorList>
            <consortium name="Pathogen Informatics"/>
        </authorList>
    </citation>
    <scope>NUCLEOTIDE SEQUENCE</scope>
</reference>
<organism evidence="2 3">
    <name type="scientific">Protopolystoma xenopodis</name>
    <dbReference type="NCBI Taxonomy" id="117903"/>
    <lineage>
        <taxon>Eukaryota</taxon>
        <taxon>Metazoa</taxon>
        <taxon>Spiralia</taxon>
        <taxon>Lophotrochozoa</taxon>
        <taxon>Platyhelminthes</taxon>
        <taxon>Monogenea</taxon>
        <taxon>Polyopisthocotylea</taxon>
        <taxon>Polystomatidea</taxon>
        <taxon>Polystomatidae</taxon>
        <taxon>Protopolystoma</taxon>
    </lineage>
</organism>
<sequence length="91" mass="9767">MSVRRSCLFRGEVGAGVRQKEDVAAPSLMSTCLPESVDPLSSARGPHSAASTRRTDSSKAGTLEPSTLCQRGHIYTEWLFRSPTKPAMATS</sequence>
<comment type="caution">
    <text evidence="2">The sequence shown here is derived from an EMBL/GenBank/DDBJ whole genome shotgun (WGS) entry which is preliminary data.</text>
</comment>
<evidence type="ECO:0000313" key="3">
    <source>
        <dbReference type="Proteomes" id="UP000784294"/>
    </source>
</evidence>
<proteinExistence type="predicted"/>
<dbReference type="Proteomes" id="UP000784294">
    <property type="component" value="Unassembled WGS sequence"/>
</dbReference>
<dbReference type="AlphaFoldDB" id="A0A448XQN5"/>
<evidence type="ECO:0000313" key="2">
    <source>
        <dbReference type="EMBL" id="VEL42539.1"/>
    </source>
</evidence>
<evidence type="ECO:0000256" key="1">
    <source>
        <dbReference type="SAM" id="MobiDB-lite"/>
    </source>
</evidence>
<protein>
    <submittedName>
        <fullName evidence="2">Uncharacterized protein</fullName>
    </submittedName>
</protein>
<accession>A0A448XQN5</accession>
<gene>
    <name evidence="2" type="ORF">PXEA_LOCUS35979</name>
</gene>
<dbReference type="EMBL" id="CAAALY010275006">
    <property type="protein sequence ID" value="VEL42539.1"/>
    <property type="molecule type" value="Genomic_DNA"/>
</dbReference>
<keyword evidence="3" id="KW-1185">Reference proteome</keyword>